<reference evidence="2" key="2">
    <citation type="submission" date="2015-01" db="EMBL/GenBank/DDBJ databases">
        <title>Evolutionary Origins and Diversification of the Mycorrhizal Mutualists.</title>
        <authorList>
            <consortium name="DOE Joint Genome Institute"/>
            <consortium name="Mycorrhizal Genomics Consortium"/>
            <person name="Kohler A."/>
            <person name="Kuo A."/>
            <person name="Nagy L.G."/>
            <person name="Floudas D."/>
            <person name="Copeland A."/>
            <person name="Barry K.W."/>
            <person name="Cichocki N."/>
            <person name="Veneault-Fourrey C."/>
            <person name="LaButti K."/>
            <person name="Lindquist E.A."/>
            <person name="Lipzen A."/>
            <person name="Lundell T."/>
            <person name="Morin E."/>
            <person name="Murat C."/>
            <person name="Riley R."/>
            <person name="Ohm R."/>
            <person name="Sun H."/>
            <person name="Tunlid A."/>
            <person name="Henrissat B."/>
            <person name="Grigoriev I.V."/>
            <person name="Hibbett D.S."/>
            <person name="Martin F."/>
        </authorList>
    </citation>
    <scope>NUCLEOTIDE SEQUENCE [LARGE SCALE GENOMIC DNA]</scope>
    <source>
        <strain evidence="2">UH-Slu-Lm8-n1</strain>
    </source>
</reference>
<name>A0A0C9ZKV8_9AGAM</name>
<keyword evidence="2" id="KW-1185">Reference proteome</keyword>
<reference evidence="1 2" key="1">
    <citation type="submission" date="2014-04" db="EMBL/GenBank/DDBJ databases">
        <authorList>
            <consortium name="DOE Joint Genome Institute"/>
            <person name="Kuo A."/>
            <person name="Ruytinx J."/>
            <person name="Rineau F."/>
            <person name="Colpaert J."/>
            <person name="Kohler A."/>
            <person name="Nagy L.G."/>
            <person name="Floudas D."/>
            <person name="Copeland A."/>
            <person name="Barry K.W."/>
            <person name="Cichocki N."/>
            <person name="Veneault-Fourrey C."/>
            <person name="LaButti K."/>
            <person name="Lindquist E.A."/>
            <person name="Lipzen A."/>
            <person name="Lundell T."/>
            <person name="Morin E."/>
            <person name="Murat C."/>
            <person name="Sun H."/>
            <person name="Tunlid A."/>
            <person name="Henrissat B."/>
            <person name="Grigoriev I.V."/>
            <person name="Hibbett D.S."/>
            <person name="Martin F."/>
            <person name="Nordberg H.P."/>
            <person name="Cantor M.N."/>
            <person name="Hua S.X."/>
        </authorList>
    </citation>
    <scope>NUCLEOTIDE SEQUENCE [LARGE SCALE GENOMIC DNA]</scope>
    <source>
        <strain evidence="1 2">UH-Slu-Lm8-n1</strain>
    </source>
</reference>
<dbReference type="HOGENOM" id="CLU_2998016_0_0_1"/>
<gene>
    <name evidence="1" type="ORF">CY34DRAFT_407463</name>
</gene>
<evidence type="ECO:0000313" key="1">
    <source>
        <dbReference type="EMBL" id="KIK38130.1"/>
    </source>
</evidence>
<dbReference type="EMBL" id="KN835409">
    <property type="protein sequence ID" value="KIK38130.1"/>
    <property type="molecule type" value="Genomic_DNA"/>
</dbReference>
<dbReference type="Proteomes" id="UP000054485">
    <property type="component" value="Unassembled WGS sequence"/>
</dbReference>
<evidence type="ECO:0000313" key="2">
    <source>
        <dbReference type="Proteomes" id="UP000054485"/>
    </source>
</evidence>
<organism evidence="1 2">
    <name type="scientific">Suillus luteus UH-Slu-Lm8-n1</name>
    <dbReference type="NCBI Taxonomy" id="930992"/>
    <lineage>
        <taxon>Eukaryota</taxon>
        <taxon>Fungi</taxon>
        <taxon>Dikarya</taxon>
        <taxon>Basidiomycota</taxon>
        <taxon>Agaricomycotina</taxon>
        <taxon>Agaricomycetes</taxon>
        <taxon>Agaricomycetidae</taxon>
        <taxon>Boletales</taxon>
        <taxon>Suillineae</taxon>
        <taxon>Suillaceae</taxon>
        <taxon>Suillus</taxon>
    </lineage>
</organism>
<dbReference type="InParanoid" id="A0A0C9ZKV8"/>
<protein>
    <submittedName>
        <fullName evidence="1">Uncharacterized protein</fullName>
    </submittedName>
</protein>
<proteinExistence type="predicted"/>
<dbReference type="AlphaFoldDB" id="A0A0C9ZKV8"/>
<dbReference type="OrthoDB" id="10575587at2759"/>
<sequence length="57" mass="6503">MEPALNTSILQRPQSLENDVTSVKQNVCYTRPRDQGSVEPSCKFGRVFRYIPRADFG</sequence>
<accession>A0A0C9ZKV8</accession>